<dbReference type="PANTHER" id="PTHR43540">
    <property type="entry name" value="PEROXYUREIDOACRYLATE/UREIDOACRYLATE AMIDOHYDROLASE-RELATED"/>
    <property type="match status" value="1"/>
</dbReference>
<evidence type="ECO:0000259" key="2">
    <source>
        <dbReference type="Pfam" id="PF00857"/>
    </source>
</evidence>
<organism evidence="3 4">
    <name type="scientific">Marinobacter azerbaijanicus</name>
    <dbReference type="NCBI Taxonomy" id="3050455"/>
    <lineage>
        <taxon>Bacteria</taxon>
        <taxon>Pseudomonadati</taxon>
        <taxon>Pseudomonadota</taxon>
        <taxon>Gammaproteobacteria</taxon>
        <taxon>Pseudomonadales</taxon>
        <taxon>Marinobacteraceae</taxon>
        <taxon>Marinobacter</taxon>
    </lineage>
</organism>
<comment type="caution">
    <text evidence="3">The sequence shown here is derived from an EMBL/GenBank/DDBJ whole genome shotgun (WGS) entry which is preliminary data.</text>
</comment>
<gene>
    <name evidence="3" type="ORF">QPM17_19125</name>
</gene>
<dbReference type="SUPFAM" id="SSF52499">
    <property type="entry name" value="Isochorismatase-like hydrolases"/>
    <property type="match status" value="1"/>
</dbReference>
<evidence type="ECO:0000313" key="3">
    <source>
        <dbReference type="EMBL" id="MDL0433257.1"/>
    </source>
</evidence>
<protein>
    <submittedName>
        <fullName evidence="3">Isochorismatase family protein</fullName>
    </submittedName>
</protein>
<evidence type="ECO:0000256" key="1">
    <source>
        <dbReference type="ARBA" id="ARBA00022801"/>
    </source>
</evidence>
<dbReference type="Proteomes" id="UP001227964">
    <property type="component" value="Unassembled WGS sequence"/>
</dbReference>
<name>A0ABT7IHN0_9GAMM</name>
<proteinExistence type="predicted"/>
<reference evidence="3 4" key="1">
    <citation type="submission" date="2023-06" db="EMBL/GenBank/DDBJ databases">
        <title>Marinobacter azerbaijanicus a moderately halophilic, isolated from Urmia Lake in Azerbaijan region of Iran.</title>
        <authorList>
            <person name="Sanchez-Porro C."/>
            <person name="Aghdam E.M."/>
            <person name="Saheb S.M."/>
            <person name="Tarhriz V."/>
            <person name="Kazemi E."/>
            <person name="Ammozegar M.A."/>
            <person name="Ventosa A."/>
            <person name="Hejazi M.S."/>
        </authorList>
    </citation>
    <scope>NUCLEOTIDE SEQUENCE [LARGE SCALE GENOMIC DNA]</scope>
    <source>
        <strain evidence="3 4">TBZ242</strain>
    </source>
</reference>
<keyword evidence="4" id="KW-1185">Reference proteome</keyword>
<dbReference type="EMBL" id="JASSVS010000012">
    <property type="protein sequence ID" value="MDL0433257.1"/>
    <property type="molecule type" value="Genomic_DNA"/>
</dbReference>
<evidence type="ECO:0000313" key="4">
    <source>
        <dbReference type="Proteomes" id="UP001227964"/>
    </source>
</evidence>
<dbReference type="Pfam" id="PF00857">
    <property type="entry name" value="Isochorismatase"/>
    <property type="match status" value="1"/>
</dbReference>
<dbReference type="RefSeq" id="WP_285392910.1">
    <property type="nucleotide sequence ID" value="NZ_JASSVS010000012.1"/>
</dbReference>
<keyword evidence="1" id="KW-0378">Hydrolase</keyword>
<feature type="domain" description="Isochorismatase-like" evidence="2">
    <location>
        <begin position="20"/>
        <end position="193"/>
    </location>
</feature>
<dbReference type="InterPro" id="IPR050272">
    <property type="entry name" value="Isochorismatase-like_hydrls"/>
</dbReference>
<dbReference type="InterPro" id="IPR000868">
    <property type="entry name" value="Isochorismatase-like_dom"/>
</dbReference>
<accession>A0ABT7IHN0</accession>
<dbReference type="PANTHER" id="PTHR43540:SF1">
    <property type="entry name" value="ISOCHORISMATASE HYDROLASE"/>
    <property type="match status" value="1"/>
</dbReference>
<sequence>MSDSSEATWGRRMGFGKHPALLIVDLTRAFTEEGRPLGSSMPATLEAANTLLDSAHKSDIPVIFTTVSYDSDTMQDAGIWITKIGGLEDLKFDSNGVDISPQLQREPRDGLLVKKYASCFFGTDLVSRLLAMGRDTLILAGCSTSGCIRATAVDAIQYGFRPIVVEDAVTDRWQEAHQQSLYDLQAKYADVLPLKEVLTYFEKLRNA</sequence>
<dbReference type="Gene3D" id="3.40.50.850">
    <property type="entry name" value="Isochorismatase-like"/>
    <property type="match status" value="1"/>
</dbReference>
<dbReference type="InterPro" id="IPR036380">
    <property type="entry name" value="Isochorismatase-like_sf"/>
</dbReference>